<dbReference type="InterPro" id="IPR000299">
    <property type="entry name" value="FERM_domain"/>
</dbReference>
<dbReference type="Gene3D" id="1.20.80.10">
    <property type="match status" value="1"/>
</dbReference>
<dbReference type="CDD" id="cd14473">
    <property type="entry name" value="FERM_B-lobe"/>
    <property type="match status" value="1"/>
</dbReference>
<organism evidence="2 3">
    <name type="scientific">Geodia barretti</name>
    <name type="common">Barrett's horny sponge</name>
    <dbReference type="NCBI Taxonomy" id="519541"/>
    <lineage>
        <taxon>Eukaryota</taxon>
        <taxon>Metazoa</taxon>
        <taxon>Porifera</taxon>
        <taxon>Demospongiae</taxon>
        <taxon>Heteroscleromorpha</taxon>
        <taxon>Tetractinellida</taxon>
        <taxon>Astrophorina</taxon>
        <taxon>Geodiidae</taxon>
        <taxon>Geodia</taxon>
    </lineage>
</organism>
<proteinExistence type="predicted"/>
<accession>A0AA35TU11</accession>
<keyword evidence="3" id="KW-1185">Reference proteome</keyword>
<dbReference type="Gene3D" id="3.10.20.90">
    <property type="entry name" value="Phosphatidylinositol 3-kinase Catalytic Subunit, Chain A, domain 1"/>
    <property type="match status" value="1"/>
</dbReference>
<dbReference type="AlphaFoldDB" id="A0AA35TU11"/>
<dbReference type="SMART" id="SM00295">
    <property type="entry name" value="B41"/>
    <property type="match status" value="1"/>
</dbReference>
<dbReference type="InterPro" id="IPR047176">
    <property type="entry name" value="FRMD4A/B"/>
</dbReference>
<name>A0AA35TU11_GEOBA</name>
<dbReference type="InterPro" id="IPR014352">
    <property type="entry name" value="FERM/acyl-CoA-bd_prot_sf"/>
</dbReference>
<dbReference type="InterPro" id="IPR029071">
    <property type="entry name" value="Ubiquitin-like_domsf"/>
</dbReference>
<sequence>MPETSRDVVVVLLDETTFTVPVKPTLLASELLDMAASHCKIKEKEYFGLRTEGDGYKNWLELDKPVLDPSQDLPKGSGQIKIFFTFKYFVDEVRYLQDYMTVELLYQFSRQAIMKGEIVTDDACIFELAACVMQVQCGEYKNDEAALRQLKQLKVIPASVFSETSVHHW</sequence>
<dbReference type="SUPFAM" id="SSF47031">
    <property type="entry name" value="Second domain of FERM"/>
    <property type="match status" value="1"/>
</dbReference>
<gene>
    <name evidence="2" type="ORF">GBAR_LOCUS29024</name>
</gene>
<feature type="domain" description="FERM" evidence="1">
    <location>
        <begin position="6"/>
        <end position="169"/>
    </location>
</feature>
<dbReference type="GO" id="GO:0090162">
    <property type="term" value="P:establishment of epithelial cell polarity"/>
    <property type="evidence" value="ECO:0007669"/>
    <property type="project" value="InterPro"/>
</dbReference>
<comment type="caution">
    <text evidence="2">The sequence shown here is derived from an EMBL/GenBank/DDBJ whole genome shotgun (WGS) entry which is preliminary data.</text>
</comment>
<dbReference type="InterPro" id="IPR018979">
    <property type="entry name" value="FERM_N"/>
</dbReference>
<evidence type="ECO:0000259" key="1">
    <source>
        <dbReference type="PROSITE" id="PS50057"/>
    </source>
</evidence>
<dbReference type="InterPro" id="IPR035963">
    <property type="entry name" value="FERM_2"/>
</dbReference>
<dbReference type="PANTHER" id="PTHR46079:SF2">
    <property type="entry name" value="FERM DOMAIN-CONTAINING PROTEIN"/>
    <property type="match status" value="1"/>
</dbReference>
<dbReference type="EMBL" id="CASHTH010004067">
    <property type="protein sequence ID" value="CAI8053061.1"/>
    <property type="molecule type" value="Genomic_DNA"/>
</dbReference>
<reference evidence="2" key="1">
    <citation type="submission" date="2023-03" db="EMBL/GenBank/DDBJ databases">
        <authorList>
            <person name="Steffen K."/>
            <person name="Cardenas P."/>
        </authorList>
    </citation>
    <scope>NUCLEOTIDE SEQUENCE</scope>
</reference>
<dbReference type="Proteomes" id="UP001174909">
    <property type="component" value="Unassembled WGS sequence"/>
</dbReference>
<dbReference type="Pfam" id="PF00373">
    <property type="entry name" value="FERM_M"/>
    <property type="match status" value="1"/>
</dbReference>
<dbReference type="PROSITE" id="PS50057">
    <property type="entry name" value="FERM_3"/>
    <property type="match status" value="1"/>
</dbReference>
<protein>
    <submittedName>
        <fullName evidence="2">FERM domain-containing protein 4A</fullName>
    </submittedName>
</protein>
<dbReference type="PANTHER" id="PTHR46079">
    <property type="entry name" value="FERM DOMAIN-CONTAINING PROTEIN 4"/>
    <property type="match status" value="1"/>
</dbReference>
<dbReference type="InterPro" id="IPR019749">
    <property type="entry name" value="Band_41_domain"/>
</dbReference>
<dbReference type="Pfam" id="PF09379">
    <property type="entry name" value="FERM_N"/>
    <property type="match status" value="1"/>
</dbReference>
<evidence type="ECO:0000313" key="2">
    <source>
        <dbReference type="EMBL" id="CAI8053061.1"/>
    </source>
</evidence>
<dbReference type="SUPFAM" id="SSF54236">
    <property type="entry name" value="Ubiquitin-like"/>
    <property type="match status" value="1"/>
</dbReference>
<dbReference type="InterPro" id="IPR019748">
    <property type="entry name" value="FERM_central"/>
</dbReference>
<evidence type="ECO:0000313" key="3">
    <source>
        <dbReference type="Proteomes" id="UP001174909"/>
    </source>
</evidence>